<gene>
    <name evidence="1" type="ORF">EZS28_032889</name>
</gene>
<reference evidence="1 2" key="1">
    <citation type="submission" date="2019-03" db="EMBL/GenBank/DDBJ databases">
        <title>Single cell metagenomics reveals metabolic interactions within the superorganism composed of flagellate Streblomastix strix and complex community of Bacteroidetes bacteria on its surface.</title>
        <authorList>
            <person name="Treitli S.C."/>
            <person name="Kolisko M."/>
            <person name="Husnik F."/>
            <person name="Keeling P."/>
            <person name="Hampl V."/>
        </authorList>
    </citation>
    <scope>NUCLEOTIDE SEQUENCE [LARGE SCALE GENOMIC DNA]</scope>
    <source>
        <strain evidence="1">ST1C</strain>
    </source>
</reference>
<protein>
    <submittedName>
        <fullName evidence="1">Uncharacterized protein</fullName>
    </submittedName>
</protein>
<sequence>GQTRYLNKEVRQGEMGVTNYYRRLPWKQGNDFLSLYLLISPVAKPTYVSQPKIKIEIRREFLKELKNQTSGIMLKVDWNSWNDNGEMRTLLRKSLKSFIQRIIDKEMLLTSCIDEYEEEICE</sequence>
<feature type="non-terminal residue" evidence="1">
    <location>
        <position position="1"/>
    </location>
</feature>
<accession>A0A5J4UN41</accession>
<comment type="caution">
    <text evidence="1">The sequence shown here is derived from an EMBL/GenBank/DDBJ whole genome shotgun (WGS) entry which is preliminary data.</text>
</comment>
<organism evidence="1 2">
    <name type="scientific">Streblomastix strix</name>
    <dbReference type="NCBI Taxonomy" id="222440"/>
    <lineage>
        <taxon>Eukaryota</taxon>
        <taxon>Metamonada</taxon>
        <taxon>Preaxostyla</taxon>
        <taxon>Oxymonadida</taxon>
        <taxon>Streblomastigidae</taxon>
        <taxon>Streblomastix</taxon>
    </lineage>
</organism>
<name>A0A5J4UN41_9EUKA</name>
<dbReference type="EMBL" id="SNRW01014335">
    <property type="protein sequence ID" value="KAA6371584.1"/>
    <property type="molecule type" value="Genomic_DNA"/>
</dbReference>
<dbReference type="AlphaFoldDB" id="A0A5J4UN41"/>
<dbReference type="Proteomes" id="UP000324800">
    <property type="component" value="Unassembled WGS sequence"/>
</dbReference>
<proteinExistence type="predicted"/>
<evidence type="ECO:0000313" key="1">
    <source>
        <dbReference type="EMBL" id="KAA6371584.1"/>
    </source>
</evidence>
<evidence type="ECO:0000313" key="2">
    <source>
        <dbReference type="Proteomes" id="UP000324800"/>
    </source>
</evidence>